<proteinExistence type="predicted"/>
<dbReference type="InterPro" id="IPR013149">
    <property type="entry name" value="ADH-like_C"/>
</dbReference>
<accession>A0A8J3IQB7</accession>
<dbReference type="GO" id="GO:0016651">
    <property type="term" value="F:oxidoreductase activity, acting on NAD(P)H"/>
    <property type="evidence" value="ECO:0007669"/>
    <property type="project" value="TreeGrafter"/>
</dbReference>
<dbReference type="InterPro" id="IPR020843">
    <property type="entry name" value="ER"/>
</dbReference>
<dbReference type="AlphaFoldDB" id="A0A8J3IQB7"/>
<evidence type="ECO:0000256" key="2">
    <source>
        <dbReference type="ARBA" id="ARBA00023002"/>
    </source>
</evidence>
<dbReference type="RefSeq" id="WP_220210608.1">
    <property type="nucleotide sequence ID" value="NZ_BNJK01000002.1"/>
</dbReference>
<keyword evidence="2" id="KW-0560">Oxidoreductase</keyword>
<feature type="domain" description="Enoyl reductase (ER)" evidence="3">
    <location>
        <begin position="6"/>
        <end position="304"/>
    </location>
</feature>
<gene>
    <name evidence="4" type="ORF">KSF_100520</name>
</gene>
<comment type="caution">
    <text evidence="4">The sequence shown here is derived from an EMBL/GenBank/DDBJ whole genome shotgun (WGS) entry which is preliminary data.</text>
</comment>
<dbReference type="Proteomes" id="UP000597444">
    <property type="component" value="Unassembled WGS sequence"/>
</dbReference>
<evidence type="ECO:0000313" key="5">
    <source>
        <dbReference type="Proteomes" id="UP000597444"/>
    </source>
</evidence>
<name>A0A8J3IQB7_9CHLR</name>
<dbReference type="Pfam" id="PF00107">
    <property type="entry name" value="ADH_zinc_N"/>
    <property type="match status" value="1"/>
</dbReference>
<dbReference type="InterPro" id="IPR036291">
    <property type="entry name" value="NAD(P)-bd_dom_sf"/>
</dbReference>
<dbReference type="SMART" id="SM00829">
    <property type="entry name" value="PKS_ER"/>
    <property type="match status" value="1"/>
</dbReference>
<dbReference type="CDD" id="cd08270">
    <property type="entry name" value="MDR4"/>
    <property type="match status" value="1"/>
</dbReference>
<evidence type="ECO:0000259" key="3">
    <source>
        <dbReference type="SMART" id="SM00829"/>
    </source>
</evidence>
<dbReference type="Gene3D" id="3.40.50.720">
    <property type="entry name" value="NAD(P)-binding Rossmann-like Domain"/>
    <property type="match status" value="1"/>
</dbReference>
<dbReference type="GO" id="GO:0070402">
    <property type="term" value="F:NADPH binding"/>
    <property type="evidence" value="ECO:0007669"/>
    <property type="project" value="TreeGrafter"/>
</dbReference>
<keyword evidence="5" id="KW-1185">Reference proteome</keyword>
<dbReference type="PANTHER" id="PTHR48106">
    <property type="entry name" value="QUINONE OXIDOREDUCTASE PIG3-RELATED"/>
    <property type="match status" value="1"/>
</dbReference>
<protein>
    <submittedName>
        <fullName evidence="4">Oxidoreductase</fullName>
    </submittedName>
</protein>
<dbReference type="EMBL" id="BNJK01000002">
    <property type="protein sequence ID" value="GHP00005.1"/>
    <property type="molecule type" value="Genomic_DNA"/>
</dbReference>
<dbReference type="SUPFAM" id="SSF51735">
    <property type="entry name" value="NAD(P)-binding Rossmann-fold domains"/>
    <property type="match status" value="1"/>
</dbReference>
<dbReference type="Gene3D" id="3.90.180.10">
    <property type="entry name" value="Medium-chain alcohol dehydrogenases, catalytic domain"/>
    <property type="match status" value="1"/>
</dbReference>
<dbReference type="PANTHER" id="PTHR48106:SF18">
    <property type="entry name" value="QUINONE OXIDOREDUCTASE PIG3"/>
    <property type="match status" value="1"/>
</dbReference>
<reference evidence="4" key="1">
    <citation type="submission" date="2020-10" db="EMBL/GenBank/DDBJ databases">
        <title>Taxonomic study of unclassified bacteria belonging to the class Ktedonobacteria.</title>
        <authorList>
            <person name="Yabe S."/>
            <person name="Wang C.M."/>
            <person name="Zheng Y."/>
            <person name="Sakai Y."/>
            <person name="Cavaletti L."/>
            <person name="Monciardini P."/>
            <person name="Donadio S."/>
        </authorList>
    </citation>
    <scope>NUCLEOTIDE SEQUENCE</scope>
    <source>
        <strain evidence="4">ID150040</strain>
    </source>
</reference>
<organism evidence="4 5">
    <name type="scientific">Reticulibacter mediterranei</name>
    <dbReference type="NCBI Taxonomy" id="2778369"/>
    <lineage>
        <taxon>Bacteria</taxon>
        <taxon>Bacillati</taxon>
        <taxon>Chloroflexota</taxon>
        <taxon>Ktedonobacteria</taxon>
        <taxon>Ktedonobacterales</taxon>
        <taxon>Reticulibacteraceae</taxon>
        <taxon>Reticulibacter</taxon>
    </lineage>
</organism>
<dbReference type="InterPro" id="IPR011032">
    <property type="entry name" value="GroES-like_sf"/>
</dbReference>
<evidence type="ECO:0000256" key="1">
    <source>
        <dbReference type="ARBA" id="ARBA00022857"/>
    </source>
</evidence>
<keyword evidence="1" id="KW-0521">NADP</keyword>
<sequence length="308" mass="32681">MLAIVNTPRNETPIELREVAEPQVADDEAIVEVRAFSLNRGELALLARRPEGWQPGQDIAGIVVKRAADGSGPETGTHVVGLAEQGGWAQRVALATDRLAVLPEHVNFAQAAALPMAGHAALRILRFGDMLLGKRILITGAAGGVGRFAVQLAALAGAEVTGVVGRPERAEGLRELGASEVITQIERAQGLFDVILESVGGASLTSALQLITPHGTIVVFGNSSGEETPFSLYHLFGHEGIRLQTFFSYHPDTTTTLSADLATLVTLVEAGKLRAPIGLETSWHEFIPALTALQDRQIQGKAVFHVSF</sequence>
<dbReference type="SUPFAM" id="SSF50129">
    <property type="entry name" value="GroES-like"/>
    <property type="match status" value="1"/>
</dbReference>
<evidence type="ECO:0000313" key="4">
    <source>
        <dbReference type="EMBL" id="GHP00005.1"/>
    </source>
</evidence>